<evidence type="ECO:0000256" key="9">
    <source>
        <dbReference type="SAM" id="MobiDB-lite"/>
    </source>
</evidence>
<keyword evidence="11" id="KW-1185">Reference proteome</keyword>
<proteinExistence type="inferred from homology"/>
<evidence type="ECO:0000313" key="11">
    <source>
        <dbReference type="Proteomes" id="UP000193218"/>
    </source>
</evidence>
<comment type="subcellular location">
    <subcellularLocation>
        <location evidence="2 8">Nucleus</location>
        <location evidence="2 8">Nucleolus</location>
    </subcellularLocation>
</comment>
<name>A0A1Y1UK94_9TREE</name>
<comment type="function">
    <text evidence="1 8">Involved in nucleolar integrity and required for processing of the pre-rRNA for the 60S ribosome subunit.</text>
</comment>
<dbReference type="InParanoid" id="A0A1Y1UK94"/>
<dbReference type="Proteomes" id="UP000193218">
    <property type="component" value="Unassembled WGS sequence"/>
</dbReference>
<evidence type="ECO:0000256" key="6">
    <source>
        <dbReference type="ARBA" id="ARBA00023054"/>
    </source>
</evidence>
<evidence type="ECO:0000256" key="4">
    <source>
        <dbReference type="ARBA" id="ARBA00022517"/>
    </source>
</evidence>
<keyword evidence="7 8" id="KW-0539">Nucleus</keyword>
<evidence type="ECO:0000313" key="10">
    <source>
        <dbReference type="EMBL" id="ORX37924.1"/>
    </source>
</evidence>
<dbReference type="InterPro" id="IPR005579">
    <property type="entry name" value="Cgr1-like"/>
</dbReference>
<evidence type="ECO:0000256" key="1">
    <source>
        <dbReference type="ARBA" id="ARBA00004090"/>
    </source>
</evidence>
<comment type="similarity">
    <text evidence="3 8">Belongs to the CGR1 family.</text>
</comment>
<dbReference type="RefSeq" id="XP_021871911.1">
    <property type="nucleotide sequence ID" value="XM_022015632.1"/>
</dbReference>
<dbReference type="OrthoDB" id="277961at2759"/>
<keyword evidence="5 8" id="KW-0698">rRNA processing</keyword>
<feature type="compositionally biased region" description="Basic and acidic residues" evidence="9">
    <location>
        <begin position="49"/>
        <end position="96"/>
    </location>
</feature>
<keyword evidence="6" id="KW-0175">Coiled coil</keyword>
<gene>
    <name evidence="10" type="ORF">BD324DRAFT_623845</name>
</gene>
<evidence type="ECO:0000256" key="5">
    <source>
        <dbReference type="ARBA" id="ARBA00022552"/>
    </source>
</evidence>
<dbReference type="EMBL" id="NBSH01000005">
    <property type="protein sequence ID" value="ORX37924.1"/>
    <property type="molecule type" value="Genomic_DNA"/>
</dbReference>
<keyword evidence="4 8" id="KW-0690">Ribosome biogenesis</keyword>
<dbReference type="GeneID" id="33557441"/>
<feature type="region of interest" description="Disordered" evidence="9">
    <location>
        <begin position="106"/>
        <end position="125"/>
    </location>
</feature>
<organism evidence="10 11">
    <name type="scientific">Kockovaella imperatae</name>
    <dbReference type="NCBI Taxonomy" id="4999"/>
    <lineage>
        <taxon>Eukaryota</taxon>
        <taxon>Fungi</taxon>
        <taxon>Dikarya</taxon>
        <taxon>Basidiomycota</taxon>
        <taxon>Agaricomycotina</taxon>
        <taxon>Tremellomycetes</taxon>
        <taxon>Tremellales</taxon>
        <taxon>Cuniculitremaceae</taxon>
        <taxon>Kockovaella</taxon>
    </lineage>
</organism>
<evidence type="ECO:0000256" key="7">
    <source>
        <dbReference type="ARBA" id="ARBA00023242"/>
    </source>
</evidence>
<accession>A0A1Y1UK94</accession>
<dbReference type="Pfam" id="PF03879">
    <property type="entry name" value="Cgr1"/>
    <property type="match status" value="1"/>
</dbReference>
<dbReference type="GO" id="GO:0005730">
    <property type="term" value="C:nucleolus"/>
    <property type="evidence" value="ECO:0007669"/>
    <property type="project" value="UniProtKB-SubCell"/>
</dbReference>
<dbReference type="AlphaFoldDB" id="A0A1Y1UK94"/>
<sequence>MEVDNPSAGPSAPVRSLAASKNGRTAGKAHKESKSAARRSYLSRASKQGFEHRKELESKRQAMKGVEKEMKEEKEAEQERKRTAIKERRERQEEKQRLELVKAKMSAKKLQRMKKRQGRTKKING</sequence>
<reference evidence="10 11" key="1">
    <citation type="submission" date="2017-03" db="EMBL/GenBank/DDBJ databases">
        <title>Widespread Adenine N6-methylation of Active Genes in Fungi.</title>
        <authorList>
            <consortium name="DOE Joint Genome Institute"/>
            <person name="Mondo S.J."/>
            <person name="Dannebaum R.O."/>
            <person name="Kuo R.C."/>
            <person name="Louie K.B."/>
            <person name="Bewick A.J."/>
            <person name="Labutti K."/>
            <person name="Haridas S."/>
            <person name="Kuo A."/>
            <person name="Salamov A."/>
            <person name="Ahrendt S.R."/>
            <person name="Lau R."/>
            <person name="Bowen B.P."/>
            <person name="Lipzen A."/>
            <person name="Sullivan W."/>
            <person name="Andreopoulos W.B."/>
            <person name="Clum A."/>
            <person name="Lindquist E."/>
            <person name="Daum C."/>
            <person name="Northen T.R."/>
            <person name="Ramamoorthy G."/>
            <person name="Schmitz R.J."/>
            <person name="Gryganskyi A."/>
            <person name="Culley D."/>
            <person name="Magnuson J."/>
            <person name="James T.Y."/>
            <person name="O'Malley M.A."/>
            <person name="Stajich J.E."/>
            <person name="Spatafora J.W."/>
            <person name="Visel A."/>
            <person name="Grigoriev I.V."/>
        </authorList>
    </citation>
    <scope>NUCLEOTIDE SEQUENCE [LARGE SCALE GENOMIC DNA]</scope>
    <source>
        <strain evidence="10 11">NRRL Y-17943</strain>
    </source>
</reference>
<evidence type="ECO:0000256" key="2">
    <source>
        <dbReference type="ARBA" id="ARBA00004604"/>
    </source>
</evidence>
<feature type="region of interest" description="Disordered" evidence="9">
    <location>
        <begin position="1"/>
        <end position="96"/>
    </location>
</feature>
<evidence type="ECO:0000256" key="8">
    <source>
        <dbReference type="RuleBase" id="RU363084"/>
    </source>
</evidence>
<dbReference type="GO" id="GO:0006364">
    <property type="term" value="P:rRNA processing"/>
    <property type="evidence" value="ECO:0007669"/>
    <property type="project" value="UniProtKB-UniRule"/>
</dbReference>
<evidence type="ECO:0000256" key="3">
    <source>
        <dbReference type="ARBA" id="ARBA00007869"/>
    </source>
</evidence>
<protein>
    <recommendedName>
        <fullName evidence="8">rRNA-processing protein</fullName>
    </recommendedName>
</protein>
<comment type="caution">
    <text evidence="10">The sequence shown here is derived from an EMBL/GenBank/DDBJ whole genome shotgun (WGS) entry which is preliminary data.</text>
</comment>